<name>A0AAD2HSZ8_9AGAR</name>
<keyword evidence="1" id="KW-0238">DNA-binding</keyword>
<evidence type="ECO:0000256" key="1">
    <source>
        <dbReference type="ARBA" id="ARBA00023125"/>
    </source>
</evidence>
<comment type="caution">
    <text evidence="4">The sequence shown here is derived from an EMBL/GenBank/DDBJ whole genome shotgun (WGS) entry which is preliminary data.</text>
</comment>
<feature type="region of interest" description="Disordered" evidence="2">
    <location>
        <begin position="171"/>
        <end position="190"/>
    </location>
</feature>
<evidence type="ECO:0000313" key="5">
    <source>
        <dbReference type="Proteomes" id="UP001295794"/>
    </source>
</evidence>
<gene>
    <name evidence="4" type="ORF">MYCIT1_LOCUS31418</name>
</gene>
<dbReference type="Proteomes" id="UP001295794">
    <property type="component" value="Unassembled WGS sequence"/>
</dbReference>
<organism evidence="4 5">
    <name type="scientific">Mycena citricolor</name>
    <dbReference type="NCBI Taxonomy" id="2018698"/>
    <lineage>
        <taxon>Eukaryota</taxon>
        <taxon>Fungi</taxon>
        <taxon>Dikarya</taxon>
        <taxon>Basidiomycota</taxon>
        <taxon>Agaricomycotina</taxon>
        <taxon>Agaricomycetes</taxon>
        <taxon>Agaricomycetidae</taxon>
        <taxon>Agaricales</taxon>
        <taxon>Marasmiineae</taxon>
        <taxon>Mycenaceae</taxon>
        <taxon>Mycena</taxon>
    </lineage>
</organism>
<dbReference type="InterPro" id="IPR006600">
    <property type="entry name" value="HTH_CenpB_DNA-bd_dom"/>
</dbReference>
<dbReference type="PROSITE" id="PS51253">
    <property type="entry name" value="HTH_CENPB"/>
    <property type="match status" value="1"/>
</dbReference>
<proteinExistence type="predicted"/>
<evidence type="ECO:0000259" key="3">
    <source>
        <dbReference type="PROSITE" id="PS51253"/>
    </source>
</evidence>
<dbReference type="AlphaFoldDB" id="A0AAD2HSZ8"/>
<sequence length="190" mass="21424">MNGMPTRTQVHAKQRAVIEAEEEVFLKFIKVLSHWGVSLTMNMITTYASRIAGKELGRTWSRRFKAQHKNELKACLLVKTATTLEECHAKSLNIYVVHQYFVMLESVIKEYDIKPKNIYNMDKKGIQLGVAGCVAVVVDRDQESVQTIANGNRELGGGLLDILPPRAIKRKSRTSPSGLEREHTSAYIHS</sequence>
<keyword evidence="5" id="KW-1185">Reference proteome</keyword>
<protein>
    <recommendedName>
        <fullName evidence="3">HTH CENPB-type domain-containing protein</fullName>
    </recommendedName>
</protein>
<evidence type="ECO:0000256" key="2">
    <source>
        <dbReference type="SAM" id="MobiDB-lite"/>
    </source>
</evidence>
<reference evidence="4" key="1">
    <citation type="submission" date="2023-11" db="EMBL/GenBank/DDBJ databases">
        <authorList>
            <person name="De Vega J J."/>
            <person name="De Vega J J."/>
        </authorList>
    </citation>
    <scope>NUCLEOTIDE SEQUENCE</scope>
</reference>
<dbReference type="EMBL" id="CAVNYO010000440">
    <property type="protein sequence ID" value="CAK5280786.1"/>
    <property type="molecule type" value="Genomic_DNA"/>
</dbReference>
<feature type="domain" description="HTH CENPB-type" evidence="3">
    <location>
        <begin position="9"/>
        <end position="74"/>
    </location>
</feature>
<dbReference type="GO" id="GO:0003677">
    <property type="term" value="F:DNA binding"/>
    <property type="evidence" value="ECO:0007669"/>
    <property type="project" value="UniProtKB-KW"/>
</dbReference>
<evidence type="ECO:0000313" key="4">
    <source>
        <dbReference type="EMBL" id="CAK5280786.1"/>
    </source>
</evidence>
<accession>A0AAD2HSZ8</accession>